<dbReference type="EMBL" id="PGCJ01000971">
    <property type="protein sequence ID" value="PLW12773.1"/>
    <property type="molecule type" value="Genomic_DNA"/>
</dbReference>
<evidence type="ECO:0000313" key="1">
    <source>
        <dbReference type="EMBL" id="PLW12773.1"/>
    </source>
</evidence>
<dbReference type="OrthoDB" id="2497424at2759"/>
<evidence type="ECO:0000313" key="2">
    <source>
        <dbReference type="Proteomes" id="UP000235388"/>
    </source>
</evidence>
<comment type="caution">
    <text evidence="1">The sequence shown here is derived from an EMBL/GenBank/DDBJ whole genome shotgun (WGS) entry which is preliminary data.</text>
</comment>
<dbReference type="Proteomes" id="UP000235388">
    <property type="component" value="Unassembled WGS sequence"/>
</dbReference>
<dbReference type="STRING" id="200324.A0A2N5SHQ6"/>
<protein>
    <submittedName>
        <fullName evidence="1">Uncharacterized protein</fullName>
    </submittedName>
</protein>
<dbReference type="PANTHER" id="PTHR33266:SF1">
    <property type="entry name" value="F-BOX DOMAIN-CONTAINING PROTEIN"/>
    <property type="match status" value="1"/>
</dbReference>
<keyword evidence="2" id="KW-1185">Reference proteome</keyword>
<dbReference type="PANTHER" id="PTHR33266">
    <property type="entry name" value="CHROMOSOME 15, WHOLE GENOME SHOTGUN SEQUENCE"/>
    <property type="match status" value="1"/>
</dbReference>
<accession>A0A2N5SHQ6</accession>
<reference evidence="1 2" key="1">
    <citation type="submission" date="2017-11" db="EMBL/GenBank/DDBJ databases">
        <title>De novo assembly and phasing of dikaryotic genomes from two isolates of Puccinia coronata f. sp. avenae, the causal agent of oat crown rust.</title>
        <authorList>
            <person name="Miller M.E."/>
            <person name="Zhang Y."/>
            <person name="Omidvar V."/>
            <person name="Sperschneider J."/>
            <person name="Schwessinger B."/>
            <person name="Raley C."/>
            <person name="Palmer J.M."/>
            <person name="Garnica D."/>
            <person name="Upadhyaya N."/>
            <person name="Rathjen J."/>
            <person name="Taylor J.M."/>
            <person name="Park R.F."/>
            <person name="Dodds P.N."/>
            <person name="Hirsch C.D."/>
            <person name="Kianian S.F."/>
            <person name="Figueroa M."/>
        </authorList>
    </citation>
    <scope>NUCLEOTIDE SEQUENCE [LARGE SCALE GENOMIC DNA]</scope>
    <source>
        <strain evidence="1">12NC29</strain>
    </source>
</reference>
<gene>
    <name evidence="1" type="ORF">PCANC_16974</name>
</gene>
<dbReference type="AlphaFoldDB" id="A0A2N5SHQ6"/>
<name>A0A2N5SHQ6_9BASI</name>
<organism evidence="1 2">
    <name type="scientific">Puccinia coronata f. sp. avenae</name>
    <dbReference type="NCBI Taxonomy" id="200324"/>
    <lineage>
        <taxon>Eukaryota</taxon>
        <taxon>Fungi</taxon>
        <taxon>Dikarya</taxon>
        <taxon>Basidiomycota</taxon>
        <taxon>Pucciniomycotina</taxon>
        <taxon>Pucciniomycetes</taxon>
        <taxon>Pucciniales</taxon>
        <taxon>Pucciniaceae</taxon>
        <taxon>Puccinia</taxon>
    </lineage>
</organism>
<proteinExistence type="predicted"/>
<sequence>MLRALEAKSKEEGQAILKVDTLNEYTNQWKKTIYMGPYAALIGPSTSGKSRLLMEMSQHICVVYICLRPTNSTGLPPRSALAEHILHTTAGYKTYYTTLLAGIFQVVANFFSGQNPTENIQDRLKKWNDYTEVASLGTLDIEKRTQTQFTADVLEEMRKFIIRPNATLAGTVAAMRDFTKFIAPSSSMRVLLALDEARALLQTPGPSDEISFFRIFRRTIREIPTGMGIFILLVDTTSYVANFSLKSSSFDSSARYKFEGENGLYDPIYQISSFDAMVPSNPPRSWEELVSPERLFKYGSPIFGAYFRDATSEGQLPLVIYGAILELAFYKLRGPTEPAESTQPAMIKPQAFAFLGPTIQPRINGASHLHTELIASHAAHCDYISPGCDLVMSNYPSQFTLAAAAGDHLRDDSTCI</sequence>